<dbReference type="Gene3D" id="1.20.1600.10">
    <property type="entry name" value="Outer membrane efflux proteins (OEP)"/>
    <property type="match status" value="1"/>
</dbReference>
<feature type="coiled-coil region" evidence="2">
    <location>
        <begin position="196"/>
        <end position="223"/>
    </location>
</feature>
<name>A0AA91IAY7_VARPD</name>
<gene>
    <name evidence="4" type="ORF">A3K87_16350</name>
</gene>
<dbReference type="Proteomes" id="UP000077852">
    <property type="component" value="Unassembled WGS sequence"/>
</dbReference>
<dbReference type="EMBL" id="LVHG01000044">
    <property type="protein sequence ID" value="OAK63654.1"/>
    <property type="molecule type" value="Genomic_DNA"/>
</dbReference>
<feature type="signal peptide" evidence="3">
    <location>
        <begin position="1"/>
        <end position="21"/>
    </location>
</feature>
<comment type="caution">
    <text evidence="4">The sequence shown here is derived from an EMBL/GenBank/DDBJ whole genome shotgun (WGS) entry which is preliminary data.</text>
</comment>
<evidence type="ECO:0000313" key="5">
    <source>
        <dbReference type="Proteomes" id="UP000077852"/>
    </source>
</evidence>
<evidence type="ECO:0000313" key="4">
    <source>
        <dbReference type="EMBL" id="OAK63654.1"/>
    </source>
</evidence>
<dbReference type="PANTHER" id="PTHR30203:SF24">
    <property type="entry name" value="BLR4935 PROTEIN"/>
    <property type="match status" value="1"/>
</dbReference>
<protein>
    <submittedName>
        <fullName evidence="4">Transporter</fullName>
    </submittedName>
</protein>
<dbReference type="InterPro" id="IPR003423">
    <property type="entry name" value="OMP_efflux"/>
</dbReference>
<reference evidence="4 5" key="1">
    <citation type="submission" date="2016-03" db="EMBL/GenBank/DDBJ databases">
        <title>Genome sequence of Variovorax paradoxus KB5.</title>
        <authorList>
            <person name="Jeong H."/>
            <person name="Hong C.E."/>
            <person name="Jo S.H."/>
            <person name="Park J.M."/>
        </authorList>
    </citation>
    <scope>NUCLEOTIDE SEQUENCE [LARGE SCALE GENOMIC DNA]</scope>
    <source>
        <strain evidence="4 5">KB5</strain>
    </source>
</reference>
<dbReference type="PANTHER" id="PTHR30203">
    <property type="entry name" value="OUTER MEMBRANE CATION EFFLUX PROTEIN"/>
    <property type="match status" value="1"/>
</dbReference>
<dbReference type="SUPFAM" id="SSF56954">
    <property type="entry name" value="Outer membrane efflux proteins (OEP)"/>
    <property type="match status" value="1"/>
</dbReference>
<keyword evidence="3" id="KW-0732">Signal</keyword>
<proteinExistence type="inferred from homology"/>
<organism evidence="4 5">
    <name type="scientific">Variovorax paradoxus</name>
    <dbReference type="NCBI Taxonomy" id="34073"/>
    <lineage>
        <taxon>Bacteria</taxon>
        <taxon>Pseudomonadati</taxon>
        <taxon>Pseudomonadota</taxon>
        <taxon>Betaproteobacteria</taxon>
        <taxon>Burkholderiales</taxon>
        <taxon>Comamonadaceae</taxon>
        <taxon>Variovorax</taxon>
    </lineage>
</organism>
<feature type="chain" id="PRO_5041740857" evidence="3">
    <location>
        <begin position="22"/>
        <end position="439"/>
    </location>
</feature>
<dbReference type="AlphaFoldDB" id="A0AA91IAY7"/>
<comment type="similarity">
    <text evidence="1">Belongs to the outer membrane factor (OMF) (TC 1.B.17) family.</text>
</comment>
<evidence type="ECO:0000256" key="2">
    <source>
        <dbReference type="SAM" id="Coils"/>
    </source>
</evidence>
<feature type="coiled-coil region" evidence="2">
    <location>
        <begin position="126"/>
        <end position="153"/>
    </location>
</feature>
<dbReference type="Pfam" id="PF02321">
    <property type="entry name" value="OEP"/>
    <property type="match status" value="2"/>
</dbReference>
<dbReference type="RefSeq" id="WP_081268186.1">
    <property type="nucleotide sequence ID" value="NZ_LVHG01000044.1"/>
</dbReference>
<accession>A0AA91IAY7</accession>
<keyword evidence="2" id="KW-0175">Coiled coil</keyword>
<sequence>MRIKTLVIASALALAAWPSLAQVATSTAQTAQPAQPRPILQGLSLMEVWRLAEESNPALRAKRAELASAEGSRTDANAFLYNNPVVSFDGIRRTVPQEGASSERRREWSSSVQQTFEIAGQRGFRREAADAALMALQEEIAETRRQIRVEVAQLYYRILALQQRTELEEQALGLFESTAAAVQKRRIAGEDTKLDSNVATVEAERARNQLAVAKEQLLDARAELAAKLQLRAESLPQASGELRPTATAAYSLESLLSQVDSQPRLQALRAREESARAKLKLESASRYPDLTVGVGVGREGASGARERLTTVSVSVPLPLFKRNAAGIGQASSALTQAEISRSAGVRDAQAQVQALWAKMESLRDRVTRLQERVLPALLDNQQLSVKSQRAGQIGLLELIVVNRQALDARRDLIDALIDYQSTRLALELAAGWPPEGVTP</sequence>
<evidence type="ECO:0000256" key="3">
    <source>
        <dbReference type="SAM" id="SignalP"/>
    </source>
</evidence>
<dbReference type="GO" id="GO:0015562">
    <property type="term" value="F:efflux transmembrane transporter activity"/>
    <property type="evidence" value="ECO:0007669"/>
    <property type="project" value="InterPro"/>
</dbReference>
<evidence type="ECO:0000256" key="1">
    <source>
        <dbReference type="ARBA" id="ARBA00007613"/>
    </source>
</evidence>
<dbReference type="InterPro" id="IPR010131">
    <property type="entry name" value="MdtP/NodT-like"/>
</dbReference>